<evidence type="ECO:0000256" key="2">
    <source>
        <dbReference type="SAM" id="MobiDB-lite"/>
    </source>
</evidence>
<keyword evidence="5" id="KW-1185">Reference proteome</keyword>
<evidence type="ECO:0000313" key="4">
    <source>
        <dbReference type="EMBL" id="GAA4571722.1"/>
    </source>
</evidence>
<comment type="caution">
    <text evidence="4">The sequence shown here is derived from an EMBL/GenBank/DDBJ whole genome shotgun (WGS) entry which is preliminary data.</text>
</comment>
<dbReference type="SMART" id="SM00854">
    <property type="entry name" value="PGA_cap"/>
    <property type="match status" value="1"/>
</dbReference>
<dbReference type="Proteomes" id="UP001500307">
    <property type="component" value="Unassembled WGS sequence"/>
</dbReference>
<feature type="domain" description="Capsule synthesis protein CapA" evidence="3">
    <location>
        <begin position="83"/>
        <end position="329"/>
    </location>
</feature>
<organism evidence="4 5">
    <name type="scientific">Micromonospora coerulea</name>
    <dbReference type="NCBI Taxonomy" id="47856"/>
    <lineage>
        <taxon>Bacteria</taxon>
        <taxon>Bacillati</taxon>
        <taxon>Actinomycetota</taxon>
        <taxon>Actinomycetes</taxon>
        <taxon>Micromonosporales</taxon>
        <taxon>Micromonosporaceae</taxon>
        <taxon>Micromonospora</taxon>
    </lineage>
</organism>
<dbReference type="InterPro" id="IPR052169">
    <property type="entry name" value="CW_Biosynth-Accessory"/>
</dbReference>
<sequence length="419" mass="45024">MRLPRTSPIPRGDGVLDSAAPSGARKGAGPPMRAFAVRVVLVTALVVTPAGGWAQPADAVPERLSPHPAAAAVRPAGTPRQVSILGSGDILVHPPTWRQARADARAAGRSGYDFDPIFASIRPTVESADLAICHLEAPMGPGEPKDFRRFRAPTDLAAAVRTAGYDTCSTASNHALDQGEQGVYDNLDALDAAGLRHTGTFRSATEQATPTTYQVNGVKIGHLSWAMNFNDLEPPAGKAWLANRIDVAAIRAAAAATRKAGAQIIVLSAHWGTEMRHPPDGEQQSWARQLIADPNIDLIIGHHAHVVQPFERAGDKWIAYGVGNTLARHDFPKDANREGVLAKFTFSERPDGRWVASQAEAIPIWLSLEPTIRVLDLPRTLRHLPAGDRRRARYTAATDRITGYLDSRGALAAGLHVRR</sequence>
<reference evidence="5" key="1">
    <citation type="journal article" date="2019" name="Int. J. Syst. Evol. Microbiol.">
        <title>The Global Catalogue of Microorganisms (GCM) 10K type strain sequencing project: providing services to taxonomists for standard genome sequencing and annotation.</title>
        <authorList>
            <consortium name="The Broad Institute Genomics Platform"/>
            <consortium name="The Broad Institute Genome Sequencing Center for Infectious Disease"/>
            <person name="Wu L."/>
            <person name="Ma J."/>
        </authorList>
    </citation>
    <scope>NUCLEOTIDE SEQUENCE [LARGE SCALE GENOMIC DNA]</scope>
    <source>
        <strain evidence="5">JCM 3175</strain>
    </source>
</reference>
<dbReference type="InterPro" id="IPR019079">
    <property type="entry name" value="Capsule_synth_CapA"/>
</dbReference>
<name>A0ABP8SNB0_9ACTN</name>
<evidence type="ECO:0000256" key="1">
    <source>
        <dbReference type="ARBA" id="ARBA00005662"/>
    </source>
</evidence>
<comment type="similarity">
    <text evidence="1">Belongs to the CapA family.</text>
</comment>
<dbReference type="SUPFAM" id="SSF56300">
    <property type="entry name" value="Metallo-dependent phosphatases"/>
    <property type="match status" value="1"/>
</dbReference>
<dbReference type="EMBL" id="BAABGU010000017">
    <property type="protein sequence ID" value="GAA4571722.1"/>
    <property type="molecule type" value="Genomic_DNA"/>
</dbReference>
<dbReference type="Gene3D" id="3.60.21.10">
    <property type="match status" value="1"/>
</dbReference>
<dbReference type="InterPro" id="IPR029052">
    <property type="entry name" value="Metallo-depent_PP-like"/>
</dbReference>
<accession>A0ABP8SNB0</accession>
<dbReference type="PANTHER" id="PTHR33393:SF13">
    <property type="entry name" value="PGA BIOSYNTHESIS PROTEIN CAPA"/>
    <property type="match status" value="1"/>
</dbReference>
<gene>
    <name evidence="4" type="ORF">GCM10023176_33060</name>
</gene>
<feature type="region of interest" description="Disordered" evidence="2">
    <location>
        <begin position="1"/>
        <end position="29"/>
    </location>
</feature>
<protein>
    <recommendedName>
        <fullName evidence="3">Capsule synthesis protein CapA domain-containing protein</fullName>
    </recommendedName>
</protein>
<evidence type="ECO:0000259" key="3">
    <source>
        <dbReference type="SMART" id="SM00854"/>
    </source>
</evidence>
<proteinExistence type="inferred from homology"/>
<dbReference type="CDD" id="cd07381">
    <property type="entry name" value="MPP_CapA"/>
    <property type="match status" value="1"/>
</dbReference>
<evidence type="ECO:0000313" key="5">
    <source>
        <dbReference type="Proteomes" id="UP001500307"/>
    </source>
</evidence>
<dbReference type="Pfam" id="PF09587">
    <property type="entry name" value="PGA_cap"/>
    <property type="match status" value="1"/>
</dbReference>
<dbReference type="PANTHER" id="PTHR33393">
    <property type="entry name" value="POLYGLUTAMINE SYNTHESIS ACCESSORY PROTEIN RV0574C-RELATED"/>
    <property type="match status" value="1"/>
</dbReference>